<dbReference type="EMBL" id="LAZR01000313">
    <property type="protein sequence ID" value="KKN75250.1"/>
    <property type="molecule type" value="Genomic_DNA"/>
</dbReference>
<dbReference type="SUPFAM" id="SSF54060">
    <property type="entry name" value="His-Me finger endonucleases"/>
    <property type="match status" value="1"/>
</dbReference>
<dbReference type="Gene3D" id="3.90.75.20">
    <property type="match status" value="1"/>
</dbReference>
<dbReference type="InterPro" id="IPR044925">
    <property type="entry name" value="His-Me_finger_sf"/>
</dbReference>
<sequence length="147" mass="16525">MPLNFPLLPTRFWEKTEQQGDCVVWTGAKSAYGHGQFGISQPGKTRYVHRIVYEAVNGPVPDGLELDHLCRTPACINPAHLEAVTHRENVLRGEGLAAQQVKRTHCPQGHPYSAKNTYRDKKNKRYCRTCGRIAARRRYAARLGGQG</sequence>
<evidence type="ECO:0000313" key="2">
    <source>
        <dbReference type="EMBL" id="KKN75250.1"/>
    </source>
</evidence>
<accession>A0A0F9T1R3</accession>
<name>A0A0F9T1R3_9ZZZZ</name>
<protein>
    <recommendedName>
        <fullName evidence="1">HNH nuclease domain-containing protein</fullName>
    </recommendedName>
</protein>
<evidence type="ECO:0000259" key="1">
    <source>
        <dbReference type="Pfam" id="PF13392"/>
    </source>
</evidence>
<feature type="domain" description="HNH nuclease" evidence="1">
    <location>
        <begin position="46"/>
        <end position="90"/>
    </location>
</feature>
<proteinExistence type="predicted"/>
<dbReference type="Pfam" id="PF13392">
    <property type="entry name" value="HNH_3"/>
    <property type="match status" value="1"/>
</dbReference>
<organism evidence="2">
    <name type="scientific">marine sediment metagenome</name>
    <dbReference type="NCBI Taxonomy" id="412755"/>
    <lineage>
        <taxon>unclassified sequences</taxon>
        <taxon>metagenomes</taxon>
        <taxon>ecological metagenomes</taxon>
    </lineage>
</organism>
<gene>
    <name evidence="2" type="ORF">LCGC14_0382490</name>
</gene>
<reference evidence="2" key="1">
    <citation type="journal article" date="2015" name="Nature">
        <title>Complex archaea that bridge the gap between prokaryotes and eukaryotes.</title>
        <authorList>
            <person name="Spang A."/>
            <person name="Saw J.H."/>
            <person name="Jorgensen S.L."/>
            <person name="Zaremba-Niedzwiedzka K."/>
            <person name="Martijn J."/>
            <person name="Lind A.E."/>
            <person name="van Eijk R."/>
            <person name="Schleper C."/>
            <person name="Guy L."/>
            <person name="Ettema T.J."/>
        </authorList>
    </citation>
    <scope>NUCLEOTIDE SEQUENCE</scope>
</reference>
<comment type="caution">
    <text evidence="2">The sequence shown here is derived from an EMBL/GenBank/DDBJ whole genome shotgun (WGS) entry which is preliminary data.</text>
</comment>
<dbReference type="InterPro" id="IPR003615">
    <property type="entry name" value="HNH_nuc"/>
</dbReference>
<dbReference type="AlphaFoldDB" id="A0A0F9T1R3"/>